<dbReference type="InterPro" id="IPR035309">
    <property type="entry name" value="PSME4"/>
</dbReference>
<dbReference type="GO" id="GO:0016504">
    <property type="term" value="F:peptidase activator activity"/>
    <property type="evidence" value="ECO:0007669"/>
    <property type="project" value="InterPro"/>
</dbReference>
<sequence length="1895" mass="209890">MPCGRIWTEWLAEHVAKEAREEEPKRFAAAVQCLKDDWERAKGVDGYDKFDRVLHWFPRIFAFMDLKRDYPVEDVITLVQVSLEIVFDAKDDVAVLVRYGEIVSFHLKKNRKEIAGKLEIPWRPLHELATHVWDRKRLSYQGEDSLMALRDSIQELVYRCSSFFPNSSAAEIWAEFRPALLHTQGHECFEALGWLVHFMPTQSIGKDASVNWDGWFDEWLDLYERIAHCEFWDCHWLDLFGRLAKHDTNGAIDWGKNLPRLYTLFLRAFAVPVGTATADAPMFKSPSHRATLLFQLKGSQEMLSIAKCMIYILRNMADEGPGLRCMEKFVSLLEQYCHPSNNGRWTGDLASFLNYLVKYFLEQLAKQGREGLTEPRHTISKQTEKSILRCLLLMASRGQYSKEEDMRLKASLAMCNLAYVDPERVLPLVHKRFEEAMESLTATHQLSASIHGLGICVRPMLLAGLHLDGGFDAREAATESIAAAMMEVLPGLDANDQTKTGAVLRFYAAVMFSIPSLEPLSGPAAGRLVLPLDVELWAEEVLSRIFALLENMEAPEHRTDQSHTAAKAAVKPTFLMHEYAFFEAFVDQLLLKLPDDLRRHVVKRISGFLLTSCLPSVIKEAGNMCCSASEIDPEATIQFLVKPLIEKILEELPPVSGGSLNKNNFSHSLETTVLWHLSLLHAAIATLGKFIASNSESVMEVVDRALAVTSKEIQGAGMDILENALSALTNLYPVLEIQAFRTNILPCGAQSWVSKDPEDWSPPRWHTPSAAELNAAEKFVEYYLESGINELHDLASEMVQDSSGDFKDRVTQSLCKVRAVLFGAKESLVDFAIPEVVHKPPGYFGEVVPLRVAGASGITIGAPGLHERAAEALCQICPHLGDQDPIVSSLLVEAIDGVLCLGGSPAPDEYSDILNDGQDTADTLFLEPPVAAPLLQAGVNWHKRKPLYRTLFRLCDQYGKRSSDAMYQMWYSTANPIILDPELVPKSFGQLFGEVVRFSLHRYEVVRQGALCIVERAFVRFPALVDIYQPVYLLAIARSPIPQELSLKALHGNPTFHEDTHKQLMAFMSPLDVDSIPSVAGQATESTAEEMEQDAIVAGAVSVMAVSVAWRGIFRNPKKLAMAVYALMGSRQNKSSGSQMSASIFIWQFLLRFLGVPAGHGGAIDAEILECQRKLMQLGKEGVLLNWKYSLLANILLLASLPNRSDAAIVACVEHFLQAMNSKLPSLRQVCMVGLYSTLRPLITSGVVNQSVIQKVREYISKPGFGDSFLHNLIHGHVTHQADDDSKKYQKHIQYRIKEGSFEERLVRNAHVLLDRFGKWPETDNPSATLDGSFDLPQARVVQAFMSLAPSEMLSAVRQPVQALVEALGKHEAEKNEQSALAEILGGILASGVPWCTTSSGCKPWDEWVKDALRATLEAAPLENSSVYVLAVRFGVRGLLDLVSESNGGSCLGGGDSAMPAVKALLGAICIPFDISGAGQSAAEIKRLSNLCGALKELMMVFPLERLPAQLVPIFAGILEQLPQLMNIELQSVRDHVARLMVLVCGFLLEDKQLPVENSLKEVQQKAQGVCDLLVRRFAEGVEVIKSTAAGGVPESDGGKSADPMEVEGAGAEEGSSESHAAAHVGLDAKVGMAAEFVTAGMRFCQSPSLQHVLLRLLSGLFQVQELTTPSLKPLQLEASTAFALLKYLPVSVRHVQDVVDSILESPKMDQWSARAAGLVYLQVFWFRHCFLLSPKQSSSLEDMVVSRLSDTKLEVQTMASNTLAGILKGMEPMQEQALRSQFVSQIRRFYPNGRRAKKAKDCATVQEKHACILGLRGFVICHPYDIPSEWMPELLTLVVPAAGDPPPIRTTVTKMLGDFRRTHENESREDLRAAFDDEQWEALMGVGAQASYFT</sequence>
<dbReference type="GO" id="GO:0070628">
    <property type="term" value="F:proteasome binding"/>
    <property type="evidence" value="ECO:0007669"/>
    <property type="project" value="InterPro"/>
</dbReference>
<dbReference type="EMBL" id="CAJHUC010000596">
    <property type="protein sequence ID" value="CAD7697050.1"/>
    <property type="molecule type" value="Genomic_DNA"/>
</dbReference>
<protein>
    <recommendedName>
        <fullName evidence="10">Proteasome activator subunit 4</fullName>
    </recommendedName>
</protein>
<dbReference type="Pfam" id="PF11919">
    <property type="entry name" value="PSME4_C"/>
    <property type="match status" value="1"/>
</dbReference>
<dbReference type="SUPFAM" id="SSF48371">
    <property type="entry name" value="ARM repeat"/>
    <property type="match status" value="1"/>
</dbReference>
<evidence type="ECO:0000259" key="7">
    <source>
        <dbReference type="Pfam" id="PF16507"/>
    </source>
</evidence>
<dbReference type="Pfam" id="PF16507">
    <property type="entry name" value="HEAT_PSME4_mid"/>
    <property type="match status" value="2"/>
</dbReference>
<keyword evidence="2" id="KW-0677">Repeat</keyword>
<dbReference type="InterPro" id="IPR021843">
    <property type="entry name" value="PSME4_C"/>
</dbReference>
<dbReference type="GO" id="GO:0006281">
    <property type="term" value="P:DNA repair"/>
    <property type="evidence" value="ECO:0007669"/>
    <property type="project" value="UniProtKB-KW"/>
</dbReference>
<evidence type="ECO:0000256" key="4">
    <source>
        <dbReference type="ARBA" id="ARBA00023204"/>
    </source>
</evidence>
<evidence type="ECO:0000256" key="5">
    <source>
        <dbReference type="SAM" id="MobiDB-lite"/>
    </source>
</evidence>
<feature type="compositionally biased region" description="Low complexity" evidence="5">
    <location>
        <begin position="1607"/>
        <end position="1619"/>
    </location>
</feature>
<dbReference type="Proteomes" id="UP000708148">
    <property type="component" value="Unassembled WGS sequence"/>
</dbReference>
<accession>A0A8S1ISZ0</accession>
<keyword evidence="9" id="KW-1185">Reference proteome</keyword>
<evidence type="ECO:0000256" key="2">
    <source>
        <dbReference type="ARBA" id="ARBA00022737"/>
    </source>
</evidence>
<dbReference type="OrthoDB" id="17907at2759"/>
<comment type="similarity">
    <text evidence="1">Belongs to the BLM10 family.</text>
</comment>
<comment type="caution">
    <text evidence="8">The sequence shown here is derived from an EMBL/GenBank/DDBJ whole genome shotgun (WGS) entry which is preliminary data.</text>
</comment>
<dbReference type="GO" id="GO:0010499">
    <property type="term" value="P:proteasomal ubiquitin-independent protein catabolic process"/>
    <property type="evidence" value="ECO:0007669"/>
    <property type="project" value="TreeGrafter"/>
</dbReference>
<dbReference type="InterPro" id="IPR032430">
    <property type="entry name" value="Blm10_mid"/>
</dbReference>
<evidence type="ECO:0008006" key="10">
    <source>
        <dbReference type="Google" id="ProtNLM"/>
    </source>
</evidence>
<evidence type="ECO:0000259" key="6">
    <source>
        <dbReference type="Pfam" id="PF11919"/>
    </source>
</evidence>
<keyword evidence="3" id="KW-0227">DNA damage</keyword>
<evidence type="ECO:0000256" key="3">
    <source>
        <dbReference type="ARBA" id="ARBA00022763"/>
    </source>
</evidence>
<feature type="domain" description="Proteasome activator Blm10 middle HEAT repeats region" evidence="7">
    <location>
        <begin position="327"/>
        <end position="515"/>
    </location>
</feature>
<dbReference type="GO" id="GO:0005829">
    <property type="term" value="C:cytosol"/>
    <property type="evidence" value="ECO:0007669"/>
    <property type="project" value="TreeGrafter"/>
</dbReference>
<evidence type="ECO:0000313" key="8">
    <source>
        <dbReference type="EMBL" id="CAD7697050.1"/>
    </source>
</evidence>
<dbReference type="PANTHER" id="PTHR32170:SF3">
    <property type="entry name" value="PROTEASOME ACTIVATOR COMPLEX SUBUNIT 4"/>
    <property type="match status" value="1"/>
</dbReference>
<proteinExistence type="inferred from homology"/>
<gene>
    <name evidence="8" type="ORF">OSTQU699_LOCUS2411</name>
</gene>
<feature type="domain" description="Proteasome activator Blm10 middle HEAT repeats region" evidence="7">
    <location>
        <begin position="536"/>
        <end position="824"/>
    </location>
</feature>
<dbReference type="InterPro" id="IPR016024">
    <property type="entry name" value="ARM-type_fold"/>
</dbReference>
<name>A0A8S1ISZ0_9CHLO</name>
<evidence type="ECO:0000313" key="9">
    <source>
        <dbReference type="Proteomes" id="UP000708148"/>
    </source>
</evidence>
<evidence type="ECO:0000256" key="1">
    <source>
        <dbReference type="ARBA" id="ARBA00005739"/>
    </source>
</evidence>
<reference evidence="8" key="1">
    <citation type="submission" date="2020-12" db="EMBL/GenBank/DDBJ databases">
        <authorList>
            <person name="Iha C."/>
        </authorList>
    </citation>
    <scope>NUCLEOTIDE SEQUENCE</scope>
</reference>
<organism evidence="8 9">
    <name type="scientific">Ostreobium quekettii</name>
    <dbReference type="NCBI Taxonomy" id="121088"/>
    <lineage>
        <taxon>Eukaryota</taxon>
        <taxon>Viridiplantae</taxon>
        <taxon>Chlorophyta</taxon>
        <taxon>core chlorophytes</taxon>
        <taxon>Ulvophyceae</taxon>
        <taxon>TCBD clade</taxon>
        <taxon>Bryopsidales</taxon>
        <taxon>Ostreobineae</taxon>
        <taxon>Ostreobiaceae</taxon>
        <taxon>Ostreobium</taxon>
    </lineage>
</organism>
<feature type="region of interest" description="Disordered" evidence="5">
    <location>
        <begin position="1590"/>
        <end position="1619"/>
    </location>
</feature>
<dbReference type="GO" id="GO:0005634">
    <property type="term" value="C:nucleus"/>
    <property type="evidence" value="ECO:0007669"/>
    <property type="project" value="TreeGrafter"/>
</dbReference>
<keyword evidence="4" id="KW-0234">DNA repair</keyword>
<feature type="domain" description="Proteasome activator complex subunit 4 C-terminal" evidence="6">
    <location>
        <begin position="1808"/>
        <end position="1894"/>
    </location>
</feature>
<dbReference type="PANTHER" id="PTHR32170">
    <property type="entry name" value="PROTEASOME ACTIVATOR COMPLEX SUBUNIT 4"/>
    <property type="match status" value="1"/>
</dbReference>